<organism evidence="2">
    <name type="scientific">marine sediment metagenome</name>
    <dbReference type="NCBI Taxonomy" id="412755"/>
    <lineage>
        <taxon>unclassified sequences</taxon>
        <taxon>metagenomes</taxon>
        <taxon>ecological metagenomes</taxon>
    </lineage>
</organism>
<dbReference type="PANTHER" id="PTHR40094:SF1">
    <property type="entry name" value="UBIQUITIN DOMAIN-CONTAINING PROTEIN"/>
    <property type="match status" value="1"/>
</dbReference>
<dbReference type="SUPFAM" id="SSF48239">
    <property type="entry name" value="Terpenoid cyclases/Protein prenyltransferases"/>
    <property type="match status" value="1"/>
</dbReference>
<dbReference type="InterPro" id="IPR011626">
    <property type="entry name" value="Alpha-macroglobulin_TED"/>
</dbReference>
<reference evidence="2" key="1">
    <citation type="journal article" date="2014" name="Front. Microbiol.">
        <title>High frequency of phylogenetically diverse reductive dehalogenase-homologous genes in deep subseafloor sedimentary metagenomes.</title>
        <authorList>
            <person name="Kawai M."/>
            <person name="Futagami T."/>
            <person name="Toyoda A."/>
            <person name="Takaki Y."/>
            <person name="Nishi S."/>
            <person name="Hori S."/>
            <person name="Arai W."/>
            <person name="Tsubouchi T."/>
            <person name="Morono Y."/>
            <person name="Uchiyama I."/>
            <person name="Ito T."/>
            <person name="Fujiyama A."/>
            <person name="Inagaki F."/>
            <person name="Takami H."/>
        </authorList>
    </citation>
    <scope>NUCLEOTIDE SEQUENCE</scope>
    <source>
        <strain evidence="2">Expedition CK06-06</strain>
    </source>
</reference>
<dbReference type="Pfam" id="PF07678">
    <property type="entry name" value="TED_complement"/>
    <property type="match status" value="1"/>
</dbReference>
<dbReference type="PANTHER" id="PTHR40094">
    <property type="entry name" value="ALPHA-2-MACROGLOBULIN HOMOLOG"/>
    <property type="match status" value="1"/>
</dbReference>
<feature type="non-terminal residue" evidence="2">
    <location>
        <position position="298"/>
    </location>
</feature>
<dbReference type="EMBL" id="BARW01014606">
    <property type="protein sequence ID" value="GAI77779.1"/>
    <property type="molecule type" value="Genomic_DNA"/>
</dbReference>
<sequence>PLILFKNRLESFDFSLPEGQSADEIIEETLREVSLYQKWNGGFSFWQDSSYDSPYLTAYTLFILKKAQDAGYAVPLTVMERGSAYLQEFLHGKLKKEKYPYGSASWISSQAFSLYVLSLIGKPEPAYIEHLYKKRDELPLFARTFLLKAIHLEGNKQAMQEDLVRDIMNKIKISPTTAYFEEKEAMPWVFHSNLRTTAMILQTLIEIEEEPASAAQIVRWLTKEEQSRWMSTQDNAYYLYALDEYFRRYEAEEPKFRVEVTLAGKTILEHFFLKRTEEISQQKIEMASLEKGEKLPLR</sequence>
<dbReference type="GO" id="GO:0005615">
    <property type="term" value="C:extracellular space"/>
    <property type="evidence" value="ECO:0007669"/>
    <property type="project" value="InterPro"/>
</dbReference>
<dbReference type="GO" id="GO:0004866">
    <property type="term" value="F:endopeptidase inhibitor activity"/>
    <property type="evidence" value="ECO:0007669"/>
    <property type="project" value="TreeGrafter"/>
</dbReference>
<comment type="caution">
    <text evidence="2">The sequence shown here is derived from an EMBL/GenBank/DDBJ whole genome shotgun (WGS) entry which is preliminary data.</text>
</comment>
<dbReference type="AlphaFoldDB" id="X1TCK6"/>
<feature type="non-terminal residue" evidence="2">
    <location>
        <position position="1"/>
    </location>
</feature>
<proteinExistence type="predicted"/>
<accession>X1TCK6</accession>
<name>X1TCK6_9ZZZZ</name>
<dbReference type="Gene3D" id="1.50.10.20">
    <property type="match status" value="1"/>
</dbReference>
<evidence type="ECO:0000313" key="2">
    <source>
        <dbReference type="EMBL" id="GAI77779.1"/>
    </source>
</evidence>
<protein>
    <recommendedName>
        <fullName evidence="1">Alpha-macroglobulin-like TED domain-containing protein</fullName>
    </recommendedName>
</protein>
<dbReference type="InterPro" id="IPR051802">
    <property type="entry name" value="YfhM-like"/>
</dbReference>
<evidence type="ECO:0000259" key="1">
    <source>
        <dbReference type="Pfam" id="PF07678"/>
    </source>
</evidence>
<feature type="domain" description="Alpha-macroglobulin-like TED" evidence="1">
    <location>
        <begin position="140"/>
        <end position="245"/>
    </location>
</feature>
<dbReference type="InterPro" id="IPR008930">
    <property type="entry name" value="Terpenoid_cyclase/PrenylTrfase"/>
</dbReference>
<gene>
    <name evidence="2" type="ORF">S12H4_25850</name>
</gene>